<dbReference type="SUPFAM" id="SSF47598">
    <property type="entry name" value="Ribbon-helix-helix"/>
    <property type="match status" value="1"/>
</dbReference>
<organism evidence="1 2">
    <name type="scientific">Magnetospirillum aberrantis SpK</name>
    <dbReference type="NCBI Taxonomy" id="908842"/>
    <lineage>
        <taxon>Bacteria</taxon>
        <taxon>Pseudomonadati</taxon>
        <taxon>Pseudomonadota</taxon>
        <taxon>Alphaproteobacteria</taxon>
        <taxon>Rhodospirillales</taxon>
        <taxon>Rhodospirillaceae</taxon>
        <taxon>Magnetospirillum</taxon>
    </lineage>
</organism>
<protein>
    <recommendedName>
        <fullName evidence="3">Arc family DNA-binding protein</fullName>
    </recommendedName>
</protein>
<evidence type="ECO:0000313" key="1">
    <source>
        <dbReference type="EMBL" id="NFV78613.1"/>
    </source>
</evidence>
<dbReference type="Proteomes" id="UP000480684">
    <property type="component" value="Unassembled WGS sequence"/>
</dbReference>
<proteinExistence type="predicted"/>
<sequence length="75" mass="8461">MTNEQKSEMVWAVRGIPDDVRRAVVERAKTEGRTVGAWVTEALRNALESNALDAQIADLRRRVELLEGLRLRGES</sequence>
<evidence type="ECO:0008006" key="3">
    <source>
        <dbReference type="Google" id="ProtNLM"/>
    </source>
</evidence>
<dbReference type="AlphaFoldDB" id="A0A7C9UWU9"/>
<dbReference type="InterPro" id="IPR010985">
    <property type="entry name" value="Ribbon_hlx_hlx"/>
</dbReference>
<reference evidence="1 2" key="1">
    <citation type="submission" date="2020-02" db="EMBL/GenBank/DDBJ databases">
        <authorList>
            <person name="Dziuba M."/>
            <person name="Kuznetsov B."/>
            <person name="Mardanov A."/>
            <person name="Ravin N."/>
            <person name="Grouzdev D."/>
        </authorList>
    </citation>
    <scope>NUCLEOTIDE SEQUENCE [LARGE SCALE GENOMIC DNA]</scope>
    <source>
        <strain evidence="1 2">SpK</strain>
    </source>
</reference>
<dbReference type="RefSeq" id="WP_163673707.1">
    <property type="nucleotide sequence ID" value="NZ_JAAIYP010000004.1"/>
</dbReference>
<accession>A0A7C9UWU9</accession>
<keyword evidence="2" id="KW-1185">Reference proteome</keyword>
<evidence type="ECO:0000313" key="2">
    <source>
        <dbReference type="Proteomes" id="UP000480684"/>
    </source>
</evidence>
<dbReference type="EMBL" id="JAAIYP010000004">
    <property type="protein sequence ID" value="NFV78613.1"/>
    <property type="molecule type" value="Genomic_DNA"/>
</dbReference>
<dbReference type="GO" id="GO:0006355">
    <property type="term" value="P:regulation of DNA-templated transcription"/>
    <property type="evidence" value="ECO:0007669"/>
    <property type="project" value="InterPro"/>
</dbReference>
<name>A0A7C9UWU9_9PROT</name>
<comment type="caution">
    <text evidence="1">The sequence shown here is derived from an EMBL/GenBank/DDBJ whole genome shotgun (WGS) entry which is preliminary data.</text>
</comment>
<gene>
    <name evidence="1" type="ORF">G4223_00590</name>
</gene>